<evidence type="ECO:0000259" key="1">
    <source>
        <dbReference type="Pfam" id="PF08240"/>
    </source>
</evidence>
<accession>A0A915AD64</accession>
<dbReference type="InterPro" id="IPR011032">
    <property type="entry name" value="GroES-like_sf"/>
</dbReference>
<dbReference type="InterPro" id="IPR050700">
    <property type="entry name" value="YIM1/Zinc_Alcohol_DH_Fams"/>
</dbReference>
<dbReference type="AlphaFoldDB" id="A0A915AD64"/>
<evidence type="ECO:0000313" key="2">
    <source>
        <dbReference type="Proteomes" id="UP000887569"/>
    </source>
</evidence>
<name>A0A915AD64_PARUN</name>
<dbReference type="PANTHER" id="PTHR11695">
    <property type="entry name" value="ALCOHOL DEHYDROGENASE RELATED"/>
    <property type="match status" value="1"/>
</dbReference>
<proteinExistence type="predicted"/>
<dbReference type="GO" id="GO:0005739">
    <property type="term" value="C:mitochondrion"/>
    <property type="evidence" value="ECO:0007669"/>
    <property type="project" value="TreeGrafter"/>
</dbReference>
<keyword evidence="2" id="KW-1185">Reference proteome</keyword>
<dbReference type="WBParaSite" id="PgR004_g153_t01">
    <property type="protein sequence ID" value="PgR004_g153_t01"/>
    <property type="gene ID" value="PgR004_g153"/>
</dbReference>
<dbReference type="Gene3D" id="3.90.180.10">
    <property type="entry name" value="Medium-chain alcohol dehydrogenases, catalytic domain"/>
    <property type="match status" value="1"/>
</dbReference>
<organism evidence="2 3">
    <name type="scientific">Parascaris univalens</name>
    <name type="common">Nematode worm</name>
    <dbReference type="NCBI Taxonomy" id="6257"/>
    <lineage>
        <taxon>Eukaryota</taxon>
        <taxon>Metazoa</taxon>
        <taxon>Ecdysozoa</taxon>
        <taxon>Nematoda</taxon>
        <taxon>Chromadorea</taxon>
        <taxon>Rhabditida</taxon>
        <taxon>Spirurina</taxon>
        <taxon>Ascaridomorpha</taxon>
        <taxon>Ascaridoidea</taxon>
        <taxon>Ascarididae</taxon>
        <taxon>Parascaris</taxon>
    </lineage>
</organism>
<dbReference type="SUPFAM" id="SSF50129">
    <property type="entry name" value="GroES-like"/>
    <property type="match status" value="1"/>
</dbReference>
<dbReference type="InterPro" id="IPR013154">
    <property type="entry name" value="ADH-like_N"/>
</dbReference>
<sequence>MHTRISSCFIHKMVKSRSLLMRCMYAVSIRGFAKATIAQPRHSTTGNMMNAWVTSEFGAPMVKTTMRIPEVSNTKQLLLKVKAASVNPIDTIMRDGYGRTIISLCKQIENQSLAPLSFLPFIGGRDCSAVVEYVGQGVSKFKRGDEVMAVIGPTYAGSHAEYVLARECWCAPKPANISHIEAAALPYVSCTAWTALVSVSCI</sequence>
<dbReference type="Pfam" id="PF08240">
    <property type="entry name" value="ADH_N"/>
    <property type="match status" value="1"/>
</dbReference>
<feature type="domain" description="Alcohol dehydrogenase-like N-terminal" evidence="1">
    <location>
        <begin position="75"/>
        <end position="174"/>
    </location>
</feature>
<evidence type="ECO:0000313" key="3">
    <source>
        <dbReference type="WBParaSite" id="PgR004_g153_t01"/>
    </source>
</evidence>
<reference evidence="3" key="1">
    <citation type="submission" date="2022-11" db="UniProtKB">
        <authorList>
            <consortium name="WormBaseParasite"/>
        </authorList>
    </citation>
    <scope>IDENTIFICATION</scope>
</reference>
<dbReference type="Proteomes" id="UP000887569">
    <property type="component" value="Unplaced"/>
</dbReference>
<dbReference type="PANTHER" id="PTHR11695:SF294">
    <property type="entry name" value="RETICULON-4-INTERACTING PROTEIN 1, MITOCHONDRIAL"/>
    <property type="match status" value="1"/>
</dbReference>
<protein>
    <submittedName>
        <fullName evidence="3">Alcohol dehydrogenase-like N-terminal domain-containing protein</fullName>
    </submittedName>
</protein>